<reference evidence="1 2" key="1">
    <citation type="journal article" date="2019" name="Commun. Biol.">
        <title>The bagworm genome reveals a unique fibroin gene that provides high tensile strength.</title>
        <authorList>
            <person name="Kono N."/>
            <person name="Nakamura H."/>
            <person name="Ohtoshi R."/>
            <person name="Tomita M."/>
            <person name="Numata K."/>
            <person name="Arakawa K."/>
        </authorList>
    </citation>
    <scope>NUCLEOTIDE SEQUENCE [LARGE SCALE GENOMIC DNA]</scope>
</reference>
<evidence type="ECO:0000313" key="1">
    <source>
        <dbReference type="EMBL" id="GBP20059.1"/>
    </source>
</evidence>
<dbReference type="Proteomes" id="UP000299102">
    <property type="component" value="Unassembled WGS sequence"/>
</dbReference>
<protein>
    <submittedName>
        <fullName evidence="1">Uncharacterized protein</fullName>
    </submittedName>
</protein>
<evidence type="ECO:0000313" key="2">
    <source>
        <dbReference type="Proteomes" id="UP000299102"/>
    </source>
</evidence>
<name>A0A4C1U195_EUMVA</name>
<gene>
    <name evidence="1" type="ORF">EVAR_13828_1</name>
</gene>
<dbReference type="AlphaFoldDB" id="A0A4C1U195"/>
<keyword evidence="2" id="KW-1185">Reference proteome</keyword>
<proteinExistence type="predicted"/>
<sequence length="75" mass="8481">MRVSVQGIINLNTDALYTNSPAGEVKLEPFLHPLYREPTACRGAEGGPHQSLNMRIIYRIIIELVLYPRMRGDIT</sequence>
<comment type="caution">
    <text evidence="1">The sequence shown here is derived from an EMBL/GenBank/DDBJ whole genome shotgun (WGS) entry which is preliminary data.</text>
</comment>
<dbReference type="EMBL" id="BGZK01000114">
    <property type="protein sequence ID" value="GBP20059.1"/>
    <property type="molecule type" value="Genomic_DNA"/>
</dbReference>
<accession>A0A4C1U195</accession>
<organism evidence="1 2">
    <name type="scientific">Eumeta variegata</name>
    <name type="common">Bagworm moth</name>
    <name type="synonym">Eumeta japonica</name>
    <dbReference type="NCBI Taxonomy" id="151549"/>
    <lineage>
        <taxon>Eukaryota</taxon>
        <taxon>Metazoa</taxon>
        <taxon>Ecdysozoa</taxon>
        <taxon>Arthropoda</taxon>
        <taxon>Hexapoda</taxon>
        <taxon>Insecta</taxon>
        <taxon>Pterygota</taxon>
        <taxon>Neoptera</taxon>
        <taxon>Endopterygota</taxon>
        <taxon>Lepidoptera</taxon>
        <taxon>Glossata</taxon>
        <taxon>Ditrysia</taxon>
        <taxon>Tineoidea</taxon>
        <taxon>Psychidae</taxon>
        <taxon>Oiketicinae</taxon>
        <taxon>Eumeta</taxon>
    </lineage>
</organism>